<dbReference type="Proteomes" id="UP000215590">
    <property type="component" value="Unassembled WGS sequence"/>
</dbReference>
<comment type="caution">
    <text evidence="1">The sequence shown here is derived from an EMBL/GenBank/DDBJ whole genome shotgun (WGS) entry which is preliminary data.</text>
</comment>
<accession>A0A256FA02</accession>
<organism evidence="1 2">
    <name type="scientific">Brucella thiophenivorans</name>
    <dbReference type="NCBI Taxonomy" id="571255"/>
    <lineage>
        <taxon>Bacteria</taxon>
        <taxon>Pseudomonadati</taxon>
        <taxon>Pseudomonadota</taxon>
        <taxon>Alphaproteobacteria</taxon>
        <taxon>Hyphomicrobiales</taxon>
        <taxon>Brucellaceae</taxon>
        <taxon>Brucella/Ochrobactrum group</taxon>
        <taxon>Brucella</taxon>
    </lineage>
</organism>
<evidence type="ECO:0000313" key="1">
    <source>
        <dbReference type="EMBL" id="OYR11697.1"/>
    </source>
</evidence>
<dbReference type="RefSeq" id="WP_268876357.1">
    <property type="nucleotide sequence ID" value="NZ_JBHEEK010000029.1"/>
</dbReference>
<keyword evidence="2" id="KW-1185">Reference proteome</keyword>
<name>A0A256FA02_9HYPH</name>
<gene>
    <name evidence="1" type="ORF">CEV31_3692</name>
</gene>
<sequence>MTATDLPFIAQDAIRARARTTILWANLSMIAMVVIHDVDHVRC</sequence>
<dbReference type="EMBL" id="NNRJ01000059">
    <property type="protein sequence ID" value="OYR11697.1"/>
    <property type="molecule type" value="Genomic_DNA"/>
</dbReference>
<evidence type="ECO:0000313" key="2">
    <source>
        <dbReference type="Proteomes" id="UP000215590"/>
    </source>
</evidence>
<protein>
    <submittedName>
        <fullName evidence="1">Uncharacterized protein</fullName>
    </submittedName>
</protein>
<reference evidence="1 2" key="1">
    <citation type="submission" date="2017-07" db="EMBL/GenBank/DDBJ databases">
        <title>Phylogenetic study on the rhizospheric bacterium Ochrobactrum sp. A44.</title>
        <authorList>
            <person name="Krzyzanowska D.M."/>
            <person name="Ossowicki A."/>
            <person name="Rajewska M."/>
            <person name="Maciag T."/>
            <person name="Kaczynski Z."/>
            <person name="Czerwicka M."/>
            <person name="Jafra S."/>
        </authorList>
    </citation>
    <scope>NUCLEOTIDE SEQUENCE [LARGE SCALE GENOMIC DNA]</scope>
    <source>
        <strain evidence="1 2">DSM 7216</strain>
    </source>
</reference>
<dbReference type="AlphaFoldDB" id="A0A256FA02"/>
<proteinExistence type="predicted"/>